<evidence type="ECO:0000313" key="2">
    <source>
        <dbReference type="EMBL" id="MDR4307561.1"/>
    </source>
</evidence>
<protein>
    <recommendedName>
        <fullName evidence="4">DUF4267 domain-containing protein</fullName>
    </recommendedName>
</protein>
<proteinExistence type="predicted"/>
<keyword evidence="1" id="KW-1133">Transmembrane helix</keyword>
<keyword evidence="1" id="KW-0472">Membrane</keyword>
<comment type="caution">
    <text evidence="2">The sequence shown here is derived from an EMBL/GenBank/DDBJ whole genome shotgun (WGS) entry which is preliminary data.</text>
</comment>
<keyword evidence="1" id="KW-0812">Transmembrane</keyword>
<feature type="transmembrane region" description="Helical" evidence="1">
    <location>
        <begin position="106"/>
        <end position="128"/>
    </location>
</feature>
<dbReference type="EMBL" id="JADBEO010000027">
    <property type="protein sequence ID" value="MDR4307561.1"/>
    <property type="molecule type" value="Genomic_DNA"/>
</dbReference>
<dbReference type="RefSeq" id="WP_309392510.1">
    <property type="nucleotide sequence ID" value="NZ_JADBEO010000027.1"/>
</dbReference>
<evidence type="ECO:0000313" key="3">
    <source>
        <dbReference type="Proteomes" id="UP001181622"/>
    </source>
</evidence>
<keyword evidence="3" id="KW-1185">Reference proteome</keyword>
<name>A0ABU1DHH2_9HYPH</name>
<organism evidence="2 3">
    <name type="scientific">Chelatococcus sambhunathii</name>
    <dbReference type="NCBI Taxonomy" id="363953"/>
    <lineage>
        <taxon>Bacteria</taxon>
        <taxon>Pseudomonadati</taxon>
        <taxon>Pseudomonadota</taxon>
        <taxon>Alphaproteobacteria</taxon>
        <taxon>Hyphomicrobiales</taxon>
        <taxon>Chelatococcaceae</taxon>
        <taxon>Chelatococcus</taxon>
    </lineage>
</organism>
<sequence length="131" mass="13932">MPLPVPAIPSKRQAERLATGLGFAQLALAAFELARPGALSKSLGLDQNHTFLKGFGAREMATGAGLFGWRRGRGRSLWIWARVAGDLADAWALAPALRRDNPQRHVALAAAGVLAAVVVIDILCARALDDR</sequence>
<dbReference type="Proteomes" id="UP001181622">
    <property type="component" value="Unassembled WGS sequence"/>
</dbReference>
<evidence type="ECO:0000256" key="1">
    <source>
        <dbReference type="SAM" id="Phobius"/>
    </source>
</evidence>
<accession>A0ABU1DHH2</accession>
<reference evidence="2" key="1">
    <citation type="submission" date="2020-10" db="EMBL/GenBank/DDBJ databases">
        <authorList>
            <person name="Abbas A."/>
            <person name="Razzaq R."/>
            <person name="Waqas M."/>
            <person name="Abbas N."/>
            <person name="Nielsen T.K."/>
            <person name="Hansen L.H."/>
            <person name="Hussain S."/>
            <person name="Shahid M."/>
        </authorList>
    </citation>
    <scope>NUCLEOTIDE SEQUENCE</scope>
    <source>
        <strain evidence="2">S14</strain>
    </source>
</reference>
<evidence type="ECO:0008006" key="4">
    <source>
        <dbReference type="Google" id="ProtNLM"/>
    </source>
</evidence>
<gene>
    <name evidence="2" type="ORF">IHQ68_13130</name>
</gene>